<protein>
    <submittedName>
        <fullName evidence="2">Uncharacterized protein</fullName>
    </submittedName>
</protein>
<proteinExistence type="predicted"/>
<comment type="caution">
    <text evidence="2">The sequence shown here is derived from an EMBL/GenBank/DDBJ whole genome shotgun (WGS) entry which is preliminary data.</text>
</comment>
<evidence type="ECO:0000313" key="3">
    <source>
        <dbReference type="Proteomes" id="UP000018511"/>
    </source>
</evidence>
<dbReference type="RefSeq" id="WP_023661719.1">
    <property type="nucleotide sequence ID" value="NZ_AXUP01000166.1"/>
</dbReference>
<feature type="transmembrane region" description="Helical" evidence="1">
    <location>
        <begin position="37"/>
        <end position="66"/>
    </location>
</feature>
<dbReference type="AlphaFoldDB" id="V7DC26"/>
<sequence>MVRLAWLYFKYWLLPVTILCGALGWQANTIQEYAAIAYGLTPGFLGDGIISMIFIVPPAVLSFVFIPHGFVYPYLALAAFGGQVGMVVGVWLLCNLISPPQFLLEDEPA</sequence>
<keyword evidence="1" id="KW-1133">Transmembrane helix</keyword>
<evidence type="ECO:0000256" key="1">
    <source>
        <dbReference type="SAM" id="Phobius"/>
    </source>
</evidence>
<keyword evidence="1" id="KW-0472">Membrane</keyword>
<gene>
    <name evidence="2" type="ORF">O164_13535</name>
</gene>
<feature type="transmembrane region" description="Helical" evidence="1">
    <location>
        <begin position="6"/>
        <end position="25"/>
    </location>
</feature>
<keyword evidence="1" id="KW-0812">Transmembrane</keyword>
<organism evidence="2 3">
    <name type="scientific">Pseudomonas taiwanensis SJ9</name>
    <dbReference type="NCBI Taxonomy" id="1388762"/>
    <lineage>
        <taxon>Bacteria</taxon>
        <taxon>Pseudomonadati</taxon>
        <taxon>Pseudomonadota</taxon>
        <taxon>Gammaproteobacteria</taxon>
        <taxon>Pseudomonadales</taxon>
        <taxon>Pseudomonadaceae</taxon>
        <taxon>Pseudomonas</taxon>
    </lineage>
</organism>
<dbReference type="EMBL" id="AXUP01000166">
    <property type="protein sequence ID" value="ESW39238.1"/>
    <property type="molecule type" value="Genomic_DNA"/>
</dbReference>
<feature type="transmembrane region" description="Helical" evidence="1">
    <location>
        <begin position="72"/>
        <end position="94"/>
    </location>
</feature>
<dbReference type="Proteomes" id="UP000018511">
    <property type="component" value="Unassembled WGS sequence"/>
</dbReference>
<name>V7DC26_9PSED</name>
<dbReference type="PATRIC" id="fig|1388762.3.peg.2687"/>
<reference evidence="2 3" key="1">
    <citation type="submission" date="2013-10" db="EMBL/GenBank/DDBJ databases">
        <title>Whole Genome Shotgun Sequence of Pseudomonas taiwanensis SJ9.</title>
        <authorList>
            <person name="Hong S.-J."/>
            <person name="Shin J.-H."/>
        </authorList>
    </citation>
    <scope>NUCLEOTIDE SEQUENCE [LARGE SCALE GENOMIC DNA]</scope>
    <source>
        <strain evidence="2 3">SJ9</strain>
    </source>
</reference>
<accession>V7DC26</accession>
<evidence type="ECO:0000313" key="2">
    <source>
        <dbReference type="EMBL" id="ESW39238.1"/>
    </source>
</evidence>